<dbReference type="PANTHER" id="PTHR47197">
    <property type="entry name" value="PROTEIN NIRF"/>
    <property type="match status" value="1"/>
</dbReference>
<sequence>MKITKLLGLLFLGGILFTSCSDDSSSSLPKGDYENGILISGEGTTAVSGSVSFVSNDLSIVENTIYKKVNNAEFGEYVQSIAFDNDRAYIVADNQNTVTVVDRYTFDKAGVITTGLSKPRYMTVVGNKGYVTNWGATDNDNDDFVAIVDLNSLEVEGKVDVALGPERIIAKNGKLYVSHLGAFGTNNKVVVIDIATKSVVKEITVKDNPDELYVDSSGKLVVLSQGKTIYDENWNVVGHTLAAISFINTASNEVDSELVFNEGEHPSQMVLDGNNVYYSLGNNIYKTDVNATTLPTSELLTTDAGYLYGLGVRNNEVFVLDASFSGNSKLDIYDLSAKTKKDTKEVALGASKIYFN</sequence>
<gene>
    <name evidence="2" type="ORF">C8N26_1602</name>
</gene>
<evidence type="ECO:0000313" key="2">
    <source>
        <dbReference type="EMBL" id="RKF03970.1"/>
    </source>
</evidence>
<reference evidence="2 3" key="1">
    <citation type="submission" date="2018-09" db="EMBL/GenBank/DDBJ databases">
        <title>Genomic Encyclopedia of Archaeal and Bacterial Type Strains, Phase II (KMG-II): from individual species to whole genera.</title>
        <authorList>
            <person name="Goeker M."/>
        </authorList>
    </citation>
    <scope>NUCLEOTIDE SEQUENCE [LARGE SCALE GENOMIC DNA]</scope>
    <source>
        <strain evidence="2 3">DSM 16505</strain>
    </source>
</reference>
<accession>A0A420E1M6</accession>
<dbReference type="RefSeq" id="WP_028891879.1">
    <property type="nucleotide sequence ID" value="NZ_RAQM01000008.1"/>
</dbReference>
<dbReference type="SUPFAM" id="SSF51004">
    <property type="entry name" value="C-terminal (heme d1) domain of cytochrome cd1-nitrite reductase"/>
    <property type="match status" value="1"/>
</dbReference>
<feature type="signal peptide" evidence="1">
    <location>
        <begin position="1"/>
        <end position="21"/>
    </location>
</feature>
<feature type="chain" id="PRO_5019405306" evidence="1">
    <location>
        <begin position="22"/>
        <end position="356"/>
    </location>
</feature>
<keyword evidence="1" id="KW-0732">Signal</keyword>
<evidence type="ECO:0000313" key="3">
    <source>
        <dbReference type="Proteomes" id="UP000285780"/>
    </source>
</evidence>
<dbReference type="EMBL" id="RAQM01000008">
    <property type="protein sequence ID" value="RKF03970.1"/>
    <property type="molecule type" value="Genomic_DNA"/>
</dbReference>
<dbReference type="InterPro" id="IPR031815">
    <property type="entry name" value="DUF5074"/>
</dbReference>
<dbReference type="AlphaFoldDB" id="A0A420E1M6"/>
<dbReference type="Gene3D" id="2.130.10.10">
    <property type="entry name" value="YVTN repeat-like/Quinoprotein amine dehydrogenase"/>
    <property type="match status" value="1"/>
</dbReference>
<comment type="caution">
    <text evidence="2">The sequence shown here is derived from an EMBL/GenBank/DDBJ whole genome shotgun (WGS) entry which is preliminary data.</text>
</comment>
<dbReference type="InterPro" id="IPR051200">
    <property type="entry name" value="Host-pathogen_enzymatic-act"/>
</dbReference>
<organism evidence="2 3">
    <name type="scientific">Tenacibaculum lutimaris</name>
    <dbReference type="NCBI Taxonomy" id="285258"/>
    <lineage>
        <taxon>Bacteria</taxon>
        <taxon>Pseudomonadati</taxon>
        <taxon>Bacteroidota</taxon>
        <taxon>Flavobacteriia</taxon>
        <taxon>Flavobacteriales</taxon>
        <taxon>Flavobacteriaceae</taxon>
        <taxon>Tenacibaculum</taxon>
    </lineage>
</organism>
<dbReference type="Pfam" id="PF16819">
    <property type="entry name" value="DUF5074"/>
    <property type="match status" value="1"/>
</dbReference>
<proteinExistence type="predicted"/>
<protein>
    <submittedName>
        <fullName evidence="2">YVTN family beta-propeller protein</fullName>
    </submittedName>
</protein>
<dbReference type="InterPro" id="IPR015943">
    <property type="entry name" value="WD40/YVTN_repeat-like_dom_sf"/>
</dbReference>
<name>A0A420E1M6_9FLAO</name>
<keyword evidence="3" id="KW-1185">Reference proteome</keyword>
<dbReference type="PANTHER" id="PTHR47197:SF3">
    <property type="entry name" value="DIHYDRO-HEME D1 DEHYDROGENASE"/>
    <property type="match status" value="1"/>
</dbReference>
<dbReference type="Proteomes" id="UP000285780">
    <property type="component" value="Unassembled WGS sequence"/>
</dbReference>
<dbReference type="InterPro" id="IPR011048">
    <property type="entry name" value="Haem_d1_sf"/>
</dbReference>
<dbReference type="PROSITE" id="PS51257">
    <property type="entry name" value="PROKAR_LIPOPROTEIN"/>
    <property type="match status" value="1"/>
</dbReference>
<evidence type="ECO:0000256" key="1">
    <source>
        <dbReference type="SAM" id="SignalP"/>
    </source>
</evidence>